<evidence type="ECO:0000313" key="2">
    <source>
        <dbReference type="Proteomes" id="UP001497516"/>
    </source>
</evidence>
<evidence type="ECO:0000313" key="1">
    <source>
        <dbReference type="EMBL" id="CAL1352491.1"/>
    </source>
</evidence>
<gene>
    <name evidence="1" type="ORF">LTRI10_LOCUS457</name>
</gene>
<dbReference type="EMBL" id="OZ034813">
    <property type="protein sequence ID" value="CAL1352491.1"/>
    <property type="molecule type" value="Genomic_DNA"/>
</dbReference>
<accession>A0AAV2C9B2</accession>
<proteinExistence type="predicted"/>
<name>A0AAV2C9B2_9ROSI</name>
<dbReference type="AlphaFoldDB" id="A0AAV2C9B2"/>
<organism evidence="1 2">
    <name type="scientific">Linum trigynum</name>
    <dbReference type="NCBI Taxonomy" id="586398"/>
    <lineage>
        <taxon>Eukaryota</taxon>
        <taxon>Viridiplantae</taxon>
        <taxon>Streptophyta</taxon>
        <taxon>Embryophyta</taxon>
        <taxon>Tracheophyta</taxon>
        <taxon>Spermatophyta</taxon>
        <taxon>Magnoliopsida</taxon>
        <taxon>eudicotyledons</taxon>
        <taxon>Gunneridae</taxon>
        <taxon>Pentapetalae</taxon>
        <taxon>rosids</taxon>
        <taxon>fabids</taxon>
        <taxon>Malpighiales</taxon>
        <taxon>Linaceae</taxon>
        <taxon>Linum</taxon>
    </lineage>
</organism>
<protein>
    <submittedName>
        <fullName evidence="1">Uncharacterized protein</fullName>
    </submittedName>
</protein>
<keyword evidence="2" id="KW-1185">Reference proteome</keyword>
<dbReference type="Proteomes" id="UP001497516">
    <property type="component" value="Chromosome 1"/>
</dbReference>
<sequence>MVHETVPDIVSGKSTTVGYFMVKPWFNRSSTVRSLNTAYRFSFRYWHFVVEPAVRYGFMDHAVESIMEVRRGRHMLTGRHANSKAETRLNYEK</sequence>
<reference evidence="1 2" key="1">
    <citation type="submission" date="2024-04" db="EMBL/GenBank/DDBJ databases">
        <authorList>
            <person name="Fracassetti M."/>
        </authorList>
    </citation>
    <scope>NUCLEOTIDE SEQUENCE [LARGE SCALE GENOMIC DNA]</scope>
</reference>